<protein>
    <submittedName>
        <fullName evidence="1">DUF1289 domain-containing protein</fullName>
    </submittedName>
</protein>
<gene>
    <name evidence="1" type="ORF">HAQ05_22620</name>
</gene>
<organism evidence="1 2">
    <name type="scientific">Pseudomonas typographi</name>
    <dbReference type="NCBI Taxonomy" id="2715964"/>
    <lineage>
        <taxon>Bacteria</taxon>
        <taxon>Pseudomonadati</taxon>
        <taxon>Pseudomonadota</taxon>
        <taxon>Gammaproteobacteria</taxon>
        <taxon>Pseudomonadales</taxon>
        <taxon>Pseudomonadaceae</taxon>
        <taxon>Pseudomonas</taxon>
    </lineage>
</organism>
<dbReference type="Pfam" id="PF06945">
    <property type="entry name" value="DUF1289"/>
    <property type="match status" value="1"/>
</dbReference>
<comment type="caution">
    <text evidence="1">The sequence shown here is derived from an EMBL/GenBank/DDBJ whole genome shotgun (WGS) entry which is preliminary data.</text>
</comment>
<keyword evidence="2" id="KW-1185">Reference proteome</keyword>
<dbReference type="Proteomes" id="UP000805841">
    <property type="component" value="Unassembled WGS sequence"/>
</dbReference>
<reference evidence="1 2" key="1">
    <citation type="journal article" date="2020" name="Insects">
        <title>Bacteria Belonging to Pseudomonas typographi sp. nov. from the Bark Beetle Ips typographus Have Genomic Potential to Aid in the Host Ecology.</title>
        <authorList>
            <person name="Peral-Aranega E."/>
            <person name="Saati-Santamaria Z."/>
            <person name="Kolarik M."/>
            <person name="Rivas R."/>
            <person name="Garcia-Fraile P."/>
        </authorList>
    </citation>
    <scope>NUCLEOTIDE SEQUENCE [LARGE SCALE GENOMIC DNA]</scope>
    <source>
        <strain evidence="1 2">CA3A</strain>
    </source>
</reference>
<evidence type="ECO:0000313" key="2">
    <source>
        <dbReference type="Proteomes" id="UP000805841"/>
    </source>
</evidence>
<dbReference type="PANTHER" id="PTHR35175">
    <property type="entry name" value="DUF1289 DOMAIN-CONTAINING PROTEIN"/>
    <property type="match status" value="1"/>
</dbReference>
<accession>A0ABR7Z7F3</accession>
<dbReference type="EMBL" id="JAAOCA010000035">
    <property type="protein sequence ID" value="MBD1601475.1"/>
    <property type="molecule type" value="Genomic_DNA"/>
</dbReference>
<evidence type="ECO:0000313" key="1">
    <source>
        <dbReference type="EMBL" id="MBD1601475.1"/>
    </source>
</evidence>
<dbReference type="InterPro" id="IPR010710">
    <property type="entry name" value="DUF1289"/>
</dbReference>
<proteinExistence type="predicted"/>
<dbReference type="RefSeq" id="WP_190424792.1">
    <property type="nucleotide sequence ID" value="NZ_JAAOCA010000035.1"/>
</dbReference>
<name>A0ABR7Z7F3_9PSED</name>
<dbReference type="PANTHER" id="PTHR35175:SF2">
    <property type="entry name" value="DUF1289 DOMAIN-CONTAINING PROTEIN"/>
    <property type="match status" value="1"/>
</dbReference>
<sequence length="63" mass="7067">MHSVERPVRSPCVGVCTLDEHDICLGCQRTASEISRWGRMGNDERRQVLAQEAARARAQGLMQ</sequence>